<accession>A0A7S4BHQ8</accession>
<protein>
    <submittedName>
        <fullName evidence="2">Uncharacterized protein</fullName>
    </submittedName>
</protein>
<sequence>MGIAAGSGCGVHAKPNGASDSSTASHSAESSDSAKRSDWLLAAKPMHTSMLESCRASRHRDAPCASGRGQGLEDLFGAKKVHTGMWKGFASSRQRRRSTHPCQ</sequence>
<dbReference type="EMBL" id="HBIZ01029791">
    <property type="protein sequence ID" value="CAE0766351.1"/>
    <property type="molecule type" value="Transcribed_RNA"/>
</dbReference>
<feature type="region of interest" description="Disordered" evidence="1">
    <location>
        <begin position="52"/>
        <end position="71"/>
    </location>
</feature>
<gene>
    <name evidence="2" type="ORF">PCAR00345_LOCUS18963</name>
</gene>
<feature type="region of interest" description="Disordered" evidence="1">
    <location>
        <begin position="1"/>
        <end position="40"/>
    </location>
</feature>
<feature type="compositionally biased region" description="Low complexity" evidence="1">
    <location>
        <begin position="18"/>
        <end position="31"/>
    </location>
</feature>
<evidence type="ECO:0000313" key="2">
    <source>
        <dbReference type="EMBL" id="CAE0766351.1"/>
    </source>
</evidence>
<proteinExistence type="predicted"/>
<dbReference type="AlphaFoldDB" id="A0A7S4BHQ8"/>
<name>A0A7S4BHQ8_CHRCT</name>
<organism evidence="2">
    <name type="scientific">Chrysotila carterae</name>
    <name type="common">Marine alga</name>
    <name type="synonym">Syracosphaera carterae</name>
    <dbReference type="NCBI Taxonomy" id="13221"/>
    <lineage>
        <taxon>Eukaryota</taxon>
        <taxon>Haptista</taxon>
        <taxon>Haptophyta</taxon>
        <taxon>Prymnesiophyceae</taxon>
        <taxon>Isochrysidales</taxon>
        <taxon>Isochrysidaceae</taxon>
        <taxon>Chrysotila</taxon>
    </lineage>
</organism>
<evidence type="ECO:0000256" key="1">
    <source>
        <dbReference type="SAM" id="MobiDB-lite"/>
    </source>
</evidence>
<reference evidence="2" key="1">
    <citation type="submission" date="2021-01" db="EMBL/GenBank/DDBJ databases">
        <authorList>
            <person name="Corre E."/>
            <person name="Pelletier E."/>
            <person name="Niang G."/>
            <person name="Scheremetjew M."/>
            <person name="Finn R."/>
            <person name="Kale V."/>
            <person name="Holt S."/>
            <person name="Cochrane G."/>
            <person name="Meng A."/>
            <person name="Brown T."/>
            <person name="Cohen L."/>
        </authorList>
    </citation>
    <scope>NUCLEOTIDE SEQUENCE</scope>
    <source>
        <strain evidence="2">CCMP645</strain>
    </source>
</reference>